<accession>A0A2A6D327</accession>
<gene>
    <name evidence="1" type="primary">WBGene00278479</name>
</gene>
<name>A0A2A6D327_PRIPA</name>
<accession>A0A8R1Z0W1</accession>
<dbReference type="Proteomes" id="UP000005239">
    <property type="component" value="Unassembled WGS sequence"/>
</dbReference>
<dbReference type="EnsemblMetazoa" id="PPA40110.1">
    <property type="protein sequence ID" value="PPA40110.1"/>
    <property type="gene ID" value="WBGene00278479"/>
</dbReference>
<dbReference type="OrthoDB" id="5871973at2759"/>
<organism evidence="1 2">
    <name type="scientific">Pristionchus pacificus</name>
    <name type="common">Parasitic nematode worm</name>
    <dbReference type="NCBI Taxonomy" id="54126"/>
    <lineage>
        <taxon>Eukaryota</taxon>
        <taxon>Metazoa</taxon>
        <taxon>Ecdysozoa</taxon>
        <taxon>Nematoda</taxon>
        <taxon>Chromadorea</taxon>
        <taxon>Rhabditida</taxon>
        <taxon>Rhabditina</taxon>
        <taxon>Diplogasteromorpha</taxon>
        <taxon>Diplogasteroidea</taxon>
        <taxon>Neodiplogasteridae</taxon>
        <taxon>Pristionchus</taxon>
    </lineage>
</organism>
<dbReference type="AlphaFoldDB" id="A0A2A6D327"/>
<protein>
    <submittedName>
        <fullName evidence="1">Uncharacterized protein</fullName>
    </submittedName>
</protein>
<evidence type="ECO:0000313" key="2">
    <source>
        <dbReference type="Proteomes" id="UP000005239"/>
    </source>
</evidence>
<reference evidence="1" key="2">
    <citation type="submission" date="2022-06" db="UniProtKB">
        <authorList>
            <consortium name="EnsemblMetazoa"/>
        </authorList>
    </citation>
    <scope>IDENTIFICATION</scope>
    <source>
        <strain evidence="1">PS312</strain>
    </source>
</reference>
<sequence>MGIEKKRKRKAVKLVTDENYFHRSPLLPPSPSSLSSLPSEVSYLSFSIPTDHSIPFSLPSLPSLLSLSSSLPFFLSSMDDCGISLRTFSESNRLRPFERQGDSLLNNEMNGNCIGVPSSSRDSQSFPSPPHERNGFIEHLPHRQDEEGDEEISGVFHHSPIIPSRQQVLFYLSSSSSFHVMRADREIQITDTASFPLFDIWAEKIWCGGSLWVMESYGRRVLVISDLSSPSSLSRRRNGIVQSVTDWNDTVIAHFLPGDPFLIQNAQRETMIRCNSMCNVDGRRDTWECILEEAGREAARLENGLLRFTPHIGFQLKLLIVAALSRALTTPRSSRSCFSFLR</sequence>
<evidence type="ECO:0000313" key="1">
    <source>
        <dbReference type="EnsemblMetazoa" id="PPA40110.1"/>
    </source>
</evidence>
<proteinExistence type="predicted"/>
<reference evidence="2" key="1">
    <citation type="journal article" date="2008" name="Nat. Genet.">
        <title>The Pristionchus pacificus genome provides a unique perspective on nematode lifestyle and parasitism.</title>
        <authorList>
            <person name="Dieterich C."/>
            <person name="Clifton S.W."/>
            <person name="Schuster L.N."/>
            <person name="Chinwalla A."/>
            <person name="Delehaunty K."/>
            <person name="Dinkelacker I."/>
            <person name="Fulton L."/>
            <person name="Fulton R."/>
            <person name="Godfrey J."/>
            <person name="Minx P."/>
            <person name="Mitreva M."/>
            <person name="Roeseler W."/>
            <person name="Tian H."/>
            <person name="Witte H."/>
            <person name="Yang S.P."/>
            <person name="Wilson R.K."/>
            <person name="Sommer R.J."/>
        </authorList>
    </citation>
    <scope>NUCLEOTIDE SEQUENCE [LARGE SCALE GENOMIC DNA]</scope>
    <source>
        <strain evidence="2">PS312</strain>
    </source>
</reference>
<keyword evidence="2" id="KW-1185">Reference proteome</keyword>